<sequence length="66" mass="7742">MVYKSCKMLFTRPCLLLIYRSQNNQILKRMLSKRVVDTSLQQPTYNPSTTLLLHRCVAIKHHSLPL</sequence>
<protein>
    <submittedName>
        <fullName evidence="1">Uncharacterized protein</fullName>
    </submittedName>
</protein>
<evidence type="ECO:0000313" key="1">
    <source>
        <dbReference type="EMBL" id="KAI3802783.1"/>
    </source>
</evidence>
<reference evidence="1 2" key="2">
    <citation type="journal article" date="2022" name="Mol. Ecol. Resour.">
        <title>The genomes of chicory, endive, great burdock and yacon provide insights into Asteraceae paleo-polyploidization history and plant inulin production.</title>
        <authorList>
            <person name="Fan W."/>
            <person name="Wang S."/>
            <person name="Wang H."/>
            <person name="Wang A."/>
            <person name="Jiang F."/>
            <person name="Liu H."/>
            <person name="Zhao H."/>
            <person name="Xu D."/>
            <person name="Zhang Y."/>
        </authorList>
    </citation>
    <scope>NUCLEOTIDE SEQUENCE [LARGE SCALE GENOMIC DNA]</scope>
    <source>
        <strain evidence="2">cv. Yunnan</strain>
        <tissue evidence="1">Leaves</tissue>
    </source>
</reference>
<gene>
    <name evidence="1" type="ORF">L1987_30926</name>
</gene>
<proteinExistence type="predicted"/>
<evidence type="ECO:0000313" key="2">
    <source>
        <dbReference type="Proteomes" id="UP001056120"/>
    </source>
</evidence>
<organism evidence="1 2">
    <name type="scientific">Smallanthus sonchifolius</name>
    <dbReference type="NCBI Taxonomy" id="185202"/>
    <lineage>
        <taxon>Eukaryota</taxon>
        <taxon>Viridiplantae</taxon>
        <taxon>Streptophyta</taxon>
        <taxon>Embryophyta</taxon>
        <taxon>Tracheophyta</taxon>
        <taxon>Spermatophyta</taxon>
        <taxon>Magnoliopsida</taxon>
        <taxon>eudicotyledons</taxon>
        <taxon>Gunneridae</taxon>
        <taxon>Pentapetalae</taxon>
        <taxon>asterids</taxon>
        <taxon>campanulids</taxon>
        <taxon>Asterales</taxon>
        <taxon>Asteraceae</taxon>
        <taxon>Asteroideae</taxon>
        <taxon>Heliantheae alliance</taxon>
        <taxon>Millerieae</taxon>
        <taxon>Smallanthus</taxon>
    </lineage>
</organism>
<name>A0ACB9I520_9ASTR</name>
<dbReference type="Proteomes" id="UP001056120">
    <property type="component" value="Linkage Group LG10"/>
</dbReference>
<accession>A0ACB9I520</accession>
<dbReference type="EMBL" id="CM042027">
    <property type="protein sequence ID" value="KAI3802783.1"/>
    <property type="molecule type" value="Genomic_DNA"/>
</dbReference>
<reference evidence="2" key="1">
    <citation type="journal article" date="2022" name="Mol. Ecol. Resour.">
        <title>The genomes of chicory, endive, great burdock and yacon provide insights into Asteraceae palaeo-polyploidization history and plant inulin production.</title>
        <authorList>
            <person name="Fan W."/>
            <person name="Wang S."/>
            <person name="Wang H."/>
            <person name="Wang A."/>
            <person name="Jiang F."/>
            <person name="Liu H."/>
            <person name="Zhao H."/>
            <person name="Xu D."/>
            <person name="Zhang Y."/>
        </authorList>
    </citation>
    <scope>NUCLEOTIDE SEQUENCE [LARGE SCALE GENOMIC DNA]</scope>
    <source>
        <strain evidence="2">cv. Yunnan</strain>
    </source>
</reference>
<comment type="caution">
    <text evidence="1">The sequence shown here is derived from an EMBL/GenBank/DDBJ whole genome shotgun (WGS) entry which is preliminary data.</text>
</comment>
<keyword evidence="2" id="KW-1185">Reference proteome</keyword>